<protein>
    <submittedName>
        <fullName evidence="2">HDOD domain-containing protein</fullName>
    </submittedName>
</protein>
<dbReference type="InterPro" id="IPR014408">
    <property type="entry name" value="dGMP_Pdiesterase_EAL/HD-GYP"/>
</dbReference>
<dbReference type="RefSeq" id="WP_151055531.1">
    <property type="nucleotide sequence ID" value="NZ_CP044222.1"/>
</dbReference>
<dbReference type="EMBL" id="CP044222">
    <property type="protein sequence ID" value="QEW06769.1"/>
    <property type="molecule type" value="Genomic_DNA"/>
</dbReference>
<sequence>MGTQAQILLTRQPIFDAHQKVVAYELLCQSESMQQLVSAEDDSLSSAAVLDAYTSISDQGEVKRVPAFISLSFALLKQTGLPGLPKKQVILEFSLKGAEPKEALRNLLPLINEGYRVSVSNVDDPQAFSSLLKLVYLIKISVDGKTPTEIHALRQHLAPWKRPLMATHISDYETLELCVSSKFSLFQGNFLSKPRAMAGQKVKANQVVLIQLLQILGDPKATPEKIEKLILQDPVLTYKLLRIVNSAAYALVREVESVAQAVVLLGLEQVRKWATVISLDAHTGKPEELTRNLLTRAHMCELIAVQQKRQPASSYFMVGMMSGIHLLLDIQQDELLEQLPLADDIKEAISQYSGPLGNILSQVMSYESGEWDKLPADFDGELYENAYRGGLKLTKDSMQALYETTAS</sequence>
<dbReference type="PROSITE" id="PS51833">
    <property type="entry name" value="HDOD"/>
    <property type="match status" value="1"/>
</dbReference>
<keyword evidence="3" id="KW-1185">Reference proteome</keyword>
<dbReference type="AlphaFoldDB" id="A0A5J6LDR3"/>
<dbReference type="PIRSF" id="PIRSF003180">
    <property type="entry name" value="DiGMPpdiest_YuxH"/>
    <property type="match status" value="1"/>
</dbReference>
<evidence type="ECO:0000259" key="1">
    <source>
        <dbReference type="PROSITE" id="PS51833"/>
    </source>
</evidence>
<name>A0A5J6LDR3_9GAMM</name>
<dbReference type="Proteomes" id="UP000325606">
    <property type="component" value="Chromosome"/>
</dbReference>
<dbReference type="PANTHER" id="PTHR33525:SF4">
    <property type="entry name" value="CYCLIC DI-GMP PHOSPHODIESTERASE CDGJ"/>
    <property type="match status" value="1"/>
</dbReference>
<dbReference type="SUPFAM" id="SSF109604">
    <property type="entry name" value="HD-domain/PDEase-like"/>
    <property type="match status" value="1"/>
</dbReference>
<dbReference type="SUPFAM" id="SSF141868">
    <property type="entry name" value="EAL domain-like"/>
    <property type="match status" value="1"/>
</dbReference>
<dbReference type="InterPro" id="IPR052340">
    <property type="entry name" value="RNase_Y/CdgJ"/>
</dbReference>
<dbReference type="InterPro" id="IPR035919">
    <property type="entry name" value="EAL_sf"/>
</dbReference>
<evidence type="ECO:0000313" key="2">
    <source>
        <dbReference type="EMBL" id="QEW06769.1"/>
    </source>
</evidence>
<dbReference type="PANTHER" id="PTHR33525">
    <property type="match status" value="1"/>
</dbReference>
<gene>
    <name evidence="2" type="ORF">F5I99_09775</name>
</gene>
<organism evidence="2 3">
    <name type="scientific">Nitrincola iocasae</name>
    <dbReference type="NCBI Taxonomy" id="2614693"/>
    <lineage>
        <taxon>Bacteria</taxon>
        <taxon>Pseudomonadati</taxon>
        <taxon>Pseudomonadota</taxon>
        <taxon>Gammaproteobacteria</taxon>
        <taxon>Oceanospirillales</taxon>
        <taxon>Oceanospirillaceae</taxon>
        <taxon>Nitrincola</taxon>
    </lineage>
</organism>
<dbReference type="KEGG" id="nik:F5I99_09775"/>
<feature type="domain" description="HDOD" evidence="1">
    <location>
        <begin position="202"/>
        <end position="387"/>
    </location>
</feature>
<dbReference type="Pfam" id="PF08668">
    <property type="entry name" value="HDOD"/>
    <property type="match status" value="1"/>
</dbReference>
<evidence type="ECO:0000313" key="3">
    <source>
        <dbReference type="Proteomes" id="UP000325606"/>
    </source>
</evidence>
<dbReference type="InterPro" id="IPR013976">
    <property type="entry name" value="HDOD"/>
</dbReference>
<accession>A0A5J6LDR3</accession>
<dbReference type="Gene3D" id="1.10.3210.10">
    <property type="entry name" value="Hypothetical protein af1432"/>
    <property type="match status" value="1"/>
</dbReference>
<proteinExistence type="predicted"/>
<reference evidence="2 3" key="1">
    <citation type="submission" date="2019-09" db="EMBL/GenBank/DDBJ databases">
        <title>Nitrincola iocasae sp. nov., a bacterium isolated from the sediment collected at a cold seep field in South China Sea.</title>
        <authorList>
            <person name="Zhang H."/>
            <person name="Wang H."/>
            <person name="Li C."/>
        </authorList>
    </citation>
    <scope>NUCLEOTIDE SEQUENCE [LARGE SCALE GENOMIC DNA]</scope>
    <source>
        <strain evidence="2 3">KXZD1103</strain>
    </source>
</reference>